<feature type="compositionally biased region" description="Basic and acidic residues" evidence="1">
    <location>
        <begin position="310"/>
        <end position="328"/>
    </location>
</feature>
<keyword evidence="3" id="KW-1185">Reference proteome</keyword>
<feature type="compositionally biased region" description="Basic and acidic residues" evidence="1">
    <location>
        <begin position="466"/>
        <end position="501"/>
    </location>
</feature>
<accession>A0A2T2N9A3</accession>
<dbReference type="AlphaFoldDB" id="A0A2T2N9A3"/>
<feature type="compositionally biased region" description="Basic and acidic residues" evidence="1">
    <location>
        <begin position="210"/>
        <end position="220"/>
    </location>
</feature>
<feature type="compositionally biased region" description="Polar residues" evidence="1">
    <location>
        <begin position="409"/>
        <end position="422"/>
    </location>
</feature>
<proteinExistence type="predicted"/>
<feature type="compositionally biased region" description="Polar residues" evidence="1">
    <location>
        <begin position="294"/>
        <end position="308"/>
    </location>
</feature>
<protein>
    <submittedName>
        <fullName evidence="2">Uncharacterized protein</fullName>
    </submittedName>
</protein>
<organism evidence="2 3">
    <name type="scientific">Corynespora cassiicola Philippines</name>
    <dbReference type="NCBI Taxonomy" id="1448308"/>
    <lineage>
        <taxon>Eukaryota</taxon>
        <taxon>Fungi</taxon>
        <taxon>Dikarya</taxon>
        <taxon>Ascomycota</taxon>
        <taxon>Pezizomycotina</taxon>
        <taxon>Dothideomycetes</taxon>
        <taxon>Pleosporomycetidae</taxon>
        <taxon>Pleosporales</taxon>
        <taxon>Corynesporascaceae</taxon>
        <taxon>Corynespora</taxon>
    </lineage>
</organism>
<gene>
    <name evidence="2" type="ORF">BS50DRAFT_638921</name>
</gene>
<evidence type="ECO:0000256" key="1">
    <source>
        <dbReference type="SAM" id="MobiDB-lite"/>
    </source>
</evidence>
<feature type="region of interest" description="Disordered" evidence="1">
    <location>
        <begin position="403"/>
        <end position="422"/>
    </location>
</feature>
<name>A0A2T2N9A3_CORCC</name>
<feature type="region of interest" description="Disordered" evidence="1">
    <location>
        <begin position="1"/>
        <end position="21"/>
    </location>
</feature>
<sequence>MNSDSASQFSQHALATNDAVQAKDSRIATEMIPNVAELDASEPNKSEAKLQLFKDIEDWLKEFQQKVLKTQDNEPPADIVIAFEDVRAKMEGFLNEHESSDWMLKLAVATSQFASDIQEDYEDIEELAQITLRFQRNVSIIKADAGLGNDVIEADENSAELSHPEVVTKALETQSPLSEKTSPEKELDERDETRNLDYTPQDGWDEDDAVESHESLEKAQPEFTGAESEGAEIDNAQTEKHIQVPTESDILNHLSPQMNQPAEESETNLPPAMLEKRQVSSVQDPASLKESPRSESSQYLISRNQSFQGEYRKEELPKDEYTKEHCFETDTTNNSNMDSRNDNMHKPSIEFQLHKTGDSELEAQTNETVNLELETQTDKADNLEAEALAGKSDDVGVEAQVYEADRSDTNPQISSPVTENTRTATLKNAEYFEKFLELPKKQPNDPRNPGVMEDLSKMPRKGLVKQRVEAMEREQAKRQAQEYAYMKERRGLSDSDQEMPR</sequence>
<reference evidence="2 3" key="1">
    <citation type="journal article" date="2018" name="Front. Microbiol.">
        <title>Genome-Wide Analysis of Corynespora cassiicola Leaf Fall Disease Putative Effectors.</title>
        <authorList>
            <person name="Lopez D."/>
            <person name="Ribeiro S."/>
            <person name="Label P."/>
            <person name="Fumanal B."/>
            <person name="Venisse J.S."/>
            <person name="Kohler A."/>
            <person name="de Oliveira R.R."/>
            <person name="Labutti K."/>
            <person name="Lipzen A."/>
            <person name="Lail K."/>
            <person name="Bauer D."/>
            <person name="Ohm R.A."/>
            <person name="Barry K.W."/>
            <person name="Spatafora J."/>
            <person name="Grigoriev I.V."/>
            <person name="Martin F.M."/>
            <person name="Pujade-Renaud V."/>
        </authorList>
    </citation>
    <scope>NUCLEOTIDE SEQUENCE [LARGE SCALE GENOMIC DNA]</scope>
    <source>
        <strain evidence="2 3">Philippines</strain>
    </source>
</reference>
<dbReference type="Proteomes" id="UP000240883">
    <property type="component" value="Unassembled WGS sequence"/>
</dbReference>
<feature type="compositionally biased region" description="Basic and acidic residues" evidence="1">
    <location>
        <begin position="181"/>
        <end position="195"/>
    </location>
</feature>
<evidence type="ECO:0000313" key="3">
    <source>
        <dbReference type="Proteomes" id="UP000240883"/>
    </source>
</evidence>
<evidence type="ECO:0000313" key="2">
    <source>
        <dbReference type="EMBL" id="PSN61618.1"/>
    </source>
</evidence>
<feature type="region of interest" description="Disordered" evidence="1">
    <location>
        <begin position="158"/>
        <end position="344"/>
    </location>
</feature>
<feature type="compositionally biased region" description="Low complexity" evidence="1">
    <location>
        <begin position="329"/>
        <end position="338"/>
    </location>
</feature>
<dbReference type="EMBL" id="KZ678143">
    <property type="protein sequence ID" value="PSN61618.1"/>
    <property type="molecule type" value="Genomic_DNA"/>
</dbReference>
<feature type="compositionally biased region" description="Polar residues" evidence="1">
    <location>
        <begin position="1"/>
        <end position="14"/>
    </location>
</feature>
<feature type="compositionally biased region" description="Polar residues" evidence="1">
    <location>
        <begin position="171"/>
        <end position="180"/>
    </location>
</feature>
<feature type="region of interest" description="Disordered" evidence="1">
    <location>
        <begin position="437"/>
        <end position="501"/>
    </location>
</feature>